<evidence type="ECO:0000256" key="1">
    <source>
        <dbReference type="ARBA" id="ARBA00001974"/>
    </source>
</evidence>
<dbReference type="SUPFAM" id="SSF54373">
    <property type="entry name" value="FAD-linked reductases, C-terminal domain"/>
    <property type="match status" value="1"/>
</dbReference>
<dbReference type="PANTHER" id="PTHR11552">
    <property type="entry name" value="GLUCOSE-METHANOL-CHOLINE GMC OXIDOREDUCTASE"/>
    <property type="match status" value="1"/>
</dbReference>
<keyword evidence="10" id="KW-1185">Reference proteome</keyword>
<dbReference type="Pfam" id="PF05199">
    <property type="entry name" value="GMC_oxred_C"/>
    <property type="match status" value="1"/>
</dbReference>
<dbReference type="Gene3D" id="3.30.560.10">
    <property type="entry name" value="Glucose Oxidase, domain 3"/>
    <property type="match status" value="1"/>
</dbReference>
<dbReference type="EMBL" id="MCRJ01000019">
    <property type="protein sequence ID" value="ODN71522.1"/>
    <property type="molecule type" value="Genomic_DNA"/>
</dbReference>
<dbReference type="InterPro" id="IPR006311">
    <property type="entry name" value="TAT_signal"/>
</dbReference>
<evidence type="ECO:0000259" key="7">
    <source>
        <dbReference type="PROSITE" id="PS00623"/>
    </source>
</evidence>
<evidence type="ECO:0000256" key="2">
    <source>
        <dbReference type="ARBA" id="ARBA00010790"/>
    </source>
</evidence>
<dbReference type="InterPro" id="IPR007867">
    <property type="entry name" value="GMC_OxRtase_C"/>
</dbReference>
<sequence>MVLRSDAAHPSFWSLAAVLRRGGIDRRTFLRQAAALGIGAGLAGALASAWSSEGHAASTTETAPPTGDFDYVVVGAGSAGAVCAARLATSSEARVLVLEAGCSDDLPEIHDPTRWLAAIGTRAAKVFTTVPQAHTAGRRHVWPRGNVLGGSSSVNAMIFARGHRSDFDAWAYAGCTGWSYADVLPIFRAMEDYSGGADAFRGTGGPLHVSRPTPDQRHEGAVAFVEAGRALGFPGNDDFNGAELDGIGFVDLSISDAGRQSSAVAFLKPAMARANLTVLTDAPVLDVVVEGGRCTGVRYLHAGVPRTVRAAIEVIVAAGALDTPRILMLSGIGPAADLVRLGIEVAADLPVGLGLQDHVLGAGVNYEARGPVPPSKTNSSEAYLWHRTDSRLLGPDVVTLHVSIPYATDAFALNHAHGYAILSGVSRPVSRGSLRLASSDPRDAPLIDPAYLTEEADRRAFRTATEIACEIGAAAAFDRFRAREVLPGDLRSHREWDDFLAKSASTFFHPTSTCRMGTGPEAVVDPELRVRGIEGLRVADASIMPQVVTTNTNPASLMIGWRAADLVLGIGSAERRPVVAGPSP</sequence>
<dbReference type="PROSITE" id="PS00624">
    <property type="entry name" value="GMC_OXRED_2"/>
    <property type="match status" value="1"/>
</dbReference>
<dbReference type="GO" id="GO:0050660">
    <property type="term" value="F:flavin adenine dinucleotide binding"/>
    <property type="evidence" value="ECO:0007669"/>
    <property type="project" value="InterPro"/>
</dbReference>
<dbReference type="OrthoDB" id="9785276at2"/>
<dbReference type="PROSITE" id="PS00623">
    <property type="entry name" value="GMC_OXRED_1"/>
    <property type="match status" value="1"/>
</dbReference>
<feature type="domain" description="Glucose-methanol-choline oxidoreductase N-terminal" evidence="7">
    <location>
        <begin position="145"/>
        <end position="168"/>
    </location>
</feature>
<name>A0A1E3H5D0_9HYPH</name>
<evidence type="ECO:0000313" key="9">
    <source>
        <dbReference type="EMBL" id="ODN71522.1"/>
    </source>
</evidence>
<keyword evidence="9" id="KW-0560">Oxidoreductase</keyword>
<protein>
    <submittedName>
        <fullName evidence="9">Oxygen-dependent choline dehydrogenase</fullName>
        <ecNumber evidence="9">1.1.99.1</ecNumber>
    </submittedName>
</protein>
<dbReference type="InterPro" id="IPR012132">
    <property type="entry name" value="GMC_OxRdtase"/>
</dbReference>
<comment type="similarity">
    <text evidence="2 6">Belongs to the GMC oxidoreductase family.</text>
</comment>
<dbReference type="AlphaFoldDB" id="A0A1E3H5D0"/>
<proteinExistence type="inferred from homology"/>
<evidence type="ECO:0000256" key="3">
    <source>
        <dbReference type="ARBA" id="ARBA00022630"/>
    </source>
</evidence>
<keyword evidence="3 6" id="KW-0285">Flavoprotein</keyword>
<dbReference type="RefSeq" id="WP_083255531.1">
    <property type="nucleotide sequence ID" value="NZ_MCRJ01000019.1"/>
</dbReference>
<evidence type="ECO:0000259" key="8">
    <source>
        <dbReference type="PROSITE" id="PS00624"/>
    </source>
</evidence>
<evidence type="ECO:0000313" key="10">
    <source>
        <dbReference type="Proteomes" id="UP000094622"/>
    </source>
</evidence>
<keyword evidence="4 5" id="KW-0274">FAD</keyword>
<dbReference type="SUPFAM" id="SSF51905">
    <property type="entry name" value="FAD/NAD(P)-binding domain"/>
    <property type="match status" value="1"/>
</dbReference>
<dbReference type="EC" id="1.1.99.1" evidence="9"/>
<feature type="domain" description="Glucose-methanol-choline oxidoreductase N-terminal" evidence="8">
    <location>
        <begin position="319"/>
        <end position="333"/>
    </location>
</feature>
<dbReference type="Pfam" id="PF00732">
    <property type="entry name" value="GMC_oxred_N"/>
    <property type="match status" value="1"/>
</dbReference>
<dbReference type="InterPro" id="IPR036188">
    <property type="entry name" value="FAD/NAD-bd_sf"/>
</dbReference>
<dbReference type="Gene3D" id="3.50.50.60">
    <property type="entry name" value="FAD/NAD(P)-binding domain"/>
    <property type="match status" value="1"/>
</dbReference>
<gene>
    <name evidence="9" type="primary">betA_1</name>
    <name evidence="9" type="ORF">A6302_01126</name>
</gene>
<dbReference type="PANTHER" id="PTHR11552:SF147">
    <property type="entry name" value="CHOLINE DEHYDROGENASE, MITOCHONDRIAL"/>
    <property type="match status" value="1"/>
</dbReference>
<comment type="caution">
    <text evidence="9">The sequence shown here is derived from an EMBL/GenBank/DDBJ whole genome shotgun (WGS) entry which is preliminary data.</text>
</comment>
<dbReference type="InterPro" id="IPR000172">
    <property type="entry name" value="GMC_OxRdtase_N"/>
</dbReference>
<feature type="binding site" evidence="5">
    <location>
        <position position="284"/>
    </location>
    <ligand>
        <name>FAD</name>
        <dbReference type="ChEBI" id="CHEBI:57692"/>
    </ligand>
</feature>
<dbReference type="GO" id="GO:0008812">
    <property type="term" value="F:choline dehydrogenase activity"/>
    <property type="evidence" value="ECO:0007669"/>
    <property type="project" value="UniProtKB-EC"/>
</dbReference>
<reference evidence="9 10" key="1">
    <citation type="submission" date="2016-07" db="EMBL/GenBank/DDBJ databases">
        <title>Draft Genome Sequence of Methylobrevis pamukkalensis PK2.</title>
        <authorList>
            <person name="Vasilenko O.V."/>
            <person name="Doronina N.V."/>
            <person name="Shmareva M.N."/>
            <person name="Tarlachkov S.V."/>
            <person name="Mustakhimov I."/>
            <person name="Trotsenko Y.A."/>
        </authorList>
    </citation>
    <scope>NUCLEOTIDE SEQUENCE [LARGE SCALE GENOMIC DNA]</scope>
    <source>
        <strain evidence="9 10">PK2</strain>
    </source>
</reference>
<feature type="binding site" evidence="5">
    <location>
        <position position="147"/>
    </location>
    <ligand>
        <name>FAD</name>
        <dbReference type="ChEBI" id="CHEBI:57692"/>
    </ligand>
</feature>
<evidence type="ECO:0000256" key="6">
    <source>
        <dbReference type="RuleBase" id="RU003968"/>
    </source>
</evidence>
<dbReference type="Proteomes" id="UP000094622">
    <property type="component" value="Unassembled WGS sequence"/>
</dbReference>
<evidence type="ECO:0000256" key="5">
    <source>
        <dbReference type="PIRSR" id="PIRSR000137-2"/>
    </source>
</evidence>
<organism evidence="9 10">
    <name type="scientific">Methylobrevis pamukkalensis</name>
    <dbReference type="NCBI Taxonomy" id="1439726"/>
    <lineage>
        <taxon>Bacteria</taxon>
        <taxon>Pseudomonadati</taxon>
        <taxon>Pseudomonadota</taxon>
        <taxon>Alphaproteobacteria</taxon>
        <taxon>Hyphomicrobiales</taxon>
        <taxon>Pleomorphomonadaceae</taxon>
        <taxon>Methylobrevis</taxon>
    </lineage>
</organism>
<accession>A0A1E3H5D0</accession>
<dbReference type="PIRSF" id="PIRSF000137">
    <property type="entry name" value="Alcohol_oxidase"/>
    <property type="match status" value="1"/>
</dbReference>
<evidence type="ECO:0000256" key="4">
    <source>
        <dbReference type="ARBA" id="ARBA00022827"/>
    </source>
</evidence>
<comment type="cofactor">
    <cofactor evidence="1 5">
        <name>FAD</name>
        <dbReference type="ChEBI" id="CHEBI:57692"/>
    </cofactor>
</comment>
<dbReference type="PROSITE" id="PS51318">
    <property type="entry name" value="TAT"/>
    <property type="match status" value="1"/>
</dbReference>